<comment type="caution">
    <text evidence="2">The sequence shown here is derived from an EMBL/GenBank/DDBJ whole genome shotgun (WGS) entry which is preliminary data.</text>
</comment>
<evidence type="ECO:0000313" key="2">
    <source>
        <dbReference type="EMBL" id="TKW67998.1"/>
    </source>
</evidence>
<proteinExistence type="predicted"/>
<name>A0A533IEI2_PARDE</name>
<protein>
    <submittedName>
        <fullName evidence="2">Uncharacterized protein</fullName>
    </submittedName>
</protein>
<keyword evidence="1" id="KW-0732">Signal</keyword>
<dbReference type="EMBL" id="VAFL01000002">
    <property type="protein sequence ID" value="TKW67998.1"/>
    <property type="molecule type" value="Genomic_DNA"/>
</dbReference>
<accession>A0A533IEI2</accession>
<dbReference type="Pfam" id="PF20107">
    <property type="entry name" value="DUF6497"/>
    <property type="match status" value="2"/>
</dbReference>
<reference evidence="2 3" key="1">
    <citation type="journal article" date="2017" name="Nat. Commun.">
        <title>In situ click chemistry generation of cyclooxygenase-2 inhibitors.</title>
        <authorList>
            <person name="Bhardwaj A."/>
            <person name="Kaur J."/>
            <person name="Wuest M."/>
            <person name="Wuest F."/>
        </authorList>
    </citation>
    <scope>NUCLEOTIDE SEQUENCE [LARGE SCALE GENOMIC DNA]</scope>
    <source>
        <strain evidence="2">S2_012_000_R3_94</strain>
    </source>
</reference>
<dbReference type="AlphaFoldDB" id="A0A533IEI2"/>
<dbReference type="InterPro" id="IPR045467">
    <property type="entry name" value="DUF6497"/>
</dbReference>
<dbReference type="Proteomes" id="UP000315344">
    <property type="component" value="Unassembled WGS sequence"/>
</dbReference>
<gene>
    <name evidence="2" type="ORF">DI616_02480</name>
</gene>
<feature type="signal peptide" evidence="1">
    <location>
        <begin position="1"/>
        <end position="24"/>
    </location>
</feature>
<sequence>MIRLRPPALCVLALCLQFGTIANGAQTVDELGKPLNVPSGQKVFWQDVITGSPGAHGLTFRFRFVVPDLANLVPLAAPAPMEALTEEEMAALDALATVEGGAATILSDALDEGLIASSEIEQTPTISIQNLPESEQEITSPTGDFVLPPAPESLLRDPMHEDIVWLCENFVLPRIASPAPRPTEIVISLADRPMDSSGLEPGAVQLFEVFSLPPTRDECVWQPF</sequence>
<organism evidence="2 3">
    <name type="scientific">Paracoccus denitrificans</name>
    <dbReference type="NCBI Taxonomy" id="266"/>
    <lineage>
        <taxon>Bacteria</taxon>
        <taxon>Pseudomonadati</taxon>
        <taxon>Pseudomonadota</taxon>
        <taxon>Alphaproteobacteria</taxon>
        <taxon>Rhodobacterales</taxon>
        <taxon>Paracoccaceae</taxon>
        <taxon>Paracoccus</taxon>
    </lineage>
</organism>
<evidence type="ECO:0000256" key="1">
    <source>
        <dbReference type="SAM" id="SignalP"/>
    </source>
</evidence>
<feature type="chain" id="PRO_5021959322" evidence="1">
    <location>
        <begin position="25"/>
        <end position="224"/>
    </location>
</feature>
<evidence type="ECO:0000313" key="3">
    <source>
        <dbReference type="Proteomes" id="UP000315344"/>
    </source>
</evidence>